<dbReference type="Gene3D" id="2.180.10.10">
    <property type="entry name" value="RHS repeat-associated core"/>
    <property type="match status" value="1"/>
</dbReference>
<organism evidence="1 2">
    <name type="scientific">Akkermansia biwaensis</name>
    <dbReference type="NCBI Taxonomy" id="2946555"/>
    <lineage>
        <taxon>Bacteria</taxon>
        <taxon>Pseudomonadati</taxon>
        <taxon>Verrucomicrobiota</taxon>
        <taxon>Verrucomicrobiia</taxon>
        <taxon>Verrucomicrobiales</taxon>
        <taxon>Akkermansiaceae</taxon>
        <taxon>Akkermansia</taxon>
    </lineage>
</organism>
<evidence type="ECO:0008006" key="3">
    <source>
        <dbReference type="Google" id="ProtNLM"/>
    </source>
</evidence>
<dbReference type="PANTHER" id="PTHR32305:SF15">
    <property type="entry name" value="PROTEIN RHSA-RELATED"/>
    <property type="match status" value="1"/>
</dbReference>
<reference evidence="1" key="1">
    <citation type="submission" date="2022-06" db="EMBL/GenBank/DDBJ databases">
        <title>Akkermansia biwalacus sp. nov., an anaerobic mucin-degrading bacterium isolated from human intestine.</title>
        <authorList>
            <person name="Kobayashi Y."/>
            <person name="Inoue S."/>
            <person name="Kawahara T."/>
            <person name="Kohda N."/>
        </authorList>
    </citation>
    <scope>NUCLEOTIDE SEQUENCE</scope>
    <source>
        <strain evidence="1">WON2089</strain>
    </source>
</reference>
<dbReference type="Proteomes" id="UP001062263">
    <property type="component" value="Chromosome"/>
</dbReference>
<proteinExistence type="predicted"/>
<dbReference type="PANTHER" id="PTHR32305">
    <property type="match status" value="1"/>
</dbReference>
<dbReference type="PRINTS" id="PR00394">
    <property type="entry name" value="RHSPROTEIN"/>
</dbReference>
<name>A0ABN6QJV9_9BACT</name>
<dbReference type="NCBIfam" id="TIGR03696">
    <property type="entry name" value="Rhs_assc_core"/>
    <property type="match status" value="1"/>
</dbReference>
<protein>
    <recommendedName>
        <fullName evidence="3">RHS repeat-associated core domain-containing protein</fullName>
    </recommendedName>
</protein>
<accession>A0ABN6QJV9</accession>
<keyword evidence="2" id="KW-1185">Reference proteome</keyword>
<dbReference type="InterPro" id="IPR022385">
    <property type="entry name" value="Rhs_assc_core"/>
</dbReference>
<gene>
    <name evidence="1" type="ORF">Abiwalacus_10760</name>
</gene>
<evidence type="ECO:0000313" key="1">
    <source>
        <dbReference type="EMBL" id="BDL43502.1"/>
    </source>
</evidence>
<dbReference type="InterPro" id="IPR050708">
    <property type="entry name" value="T6SS_VgrG/RHS"/>
</dbReference>
<dbReference type="EMBL" id="AP025943">
    <property type="protein sequence ID" value="BDL43502.1"/>
    <property type="molecule type" value="Genomic_DNA"/>
</dbReference>
<dbReference type="RefSeq" id="WP_215719999.1">
    <property type="nucleotide sequence ID" value="NZ_AP025943.1"/>
</dbReference>
<evidence type="ECO:0000313" key="2">
    <source>
        <dbReference type="Proteomes" id="UP001062263"/>
    </source>
</evidence>
<sequence>MAAKKEHFYYLYDSLKNVTSIFGEQKERKALYEYSSFGQVLKSEGDIAQFNKFRFSCEYMDDELGLIYYNYRHFNPTDGRWINRDPITERGGWNLYEFVSNANNKIDYLGLNNCYWSPTANMPLPRPTSSTPEPDEPDGLESFEKALNENLKTLSEYKCTFLITIHNMGIL</sequence>